<reference evidence="2" key="1">
    <citation type="submission" date="2018-06" db="EMBL/GenBank/DDBJ databases">
        <authorList>
            <person name="Zhirakovskaya E."/>
        </authorList>
    </citation>
    <scope>NUCLEOTIDE SEQUENCE</scope>
</reference>
<proteinExistence type="predicted"/>
<keyword evidence="1" id="KW-1133">Transmembrane helix</keyword>
<keyword evidence="1" id="KW-0472">Membrane</keyword>
<accession>A0A3B0UNR7</accession>
<name>A0A3B0UNR7_9ZZZZ</name>
<feature type="transmembrane region" description="Helical" evidence="1">
    <location>
        <begin position="12"/>
        <end position="34"/>
    </location>
</feature>
<dbReference type="AlphaFoldDB" id="A0A3B0UNR7"/>
<sequence length="168" mass="17862">MNQYIISRVQKSMLLAKTIVWSALVFILAIPYSFVHADAGLQLGVTGGDSSVQYGFGLSLGKILGIGGSSISPGTNGVIGIGYTILGLINQVLVPLLFAIAFITFLWGVYKYFIAEGSSEDGQKKGKQLMLYGIIGFFVMVSLWGLVNVVADTFGLTGWAAPALPLSY</sequence>
<dbReference type="InterPro" id="IPR043993">
    <property type="entry name" value="T4SS_pilin"/>
</dbReference>
<dbReference type="Pfam" id="PF18895">
    <property type="entry name" value="T4SS_pilin"/>
    <property type="match status" value="1"/>
</dbReference>
<protein>
    <submittedName>
        <fullName evidence="2">Uncharacterized protein</fullName>
    </submittedName>
</protein>
<gene>
    <name evidence="2" type="ORF">MNBD_CPR01-164</name>
</gene>
<keyword evidence="1" id="KW-0812">Transmembrane</keyword>
<dbReference type="EMBL" id="UOEV01000064">
    <property type="protein sequence ID" value="VAW32745.1"/>
    <property type="molecule type" value="Genomic_DNA"/>
</dbReference>
<feature type="transmembrane region" description="Helical" evidence="1">
    <location>
        <begin position="129"/>
        <end position="147"/>
    </location>
</feature>
<feature type="transmembrane region" description="Helical" evidence="1">
    <location>
        <begin position="81"/>
        <end position="108"/>
    </location>
</feature>
<organism evidence="2">
    <name type="scientific">hydrothermal vent metagenome</name>
    <dbReference type="NCBI Taxonomy" id="652676"/>
    <lineage>
        <taxon>unclassified sequences</taxon>
        <taxon>metagenomes</taxon>
        <taxon>ecological metagenomes</taxon>
    </lineage>
</organism>
<evidence type="ECO:0000313" key="2">
    <source>
        <dbReference type="EMBL" id="VAW32745.1"/>
    </source>
</evidence>
<evidence type="ECO:0000256" key="1">
    <source>
        <dbReference type="SAM" id="Phobius"/>
    </source>
</evidence>